<evidence type="ECO:0000256" key="4">
    <source>
        <dbReference type="PROSITE-ProRule" id="PRU00335"/>
    </source>
</evidence>
<dbReference type="PROSITE" id="PS50977">
    <property type="entry name" value="HTH_TETR_2"/>
    <property type="match status" value="1"/>
</dbReference>
<evidence type="ECO:0000313" key="6">
    <source>
        <dbReference type="EMBL" id="KWX26030.1"/>
    </source>
</evidence>
<evidence type="ECO:0000259" key="5">
    <source>
        <dbReference type="PROSITE" id="PS50977"/>
    </source>
</evidence>
<dbReference type="PRINTS" id="PR00455">
    <property type="entry name" value="HTHTETR"/>
</dbReference>
<keyword evidence="3" id="KW-0804">Transcription</keyword>
<reference evidence="6 7" key="1">
    <citation type="submission" date="2015-07" db="EMBL/GenBank/DDBJ databases">
        <title>A draft genome sequence of Mycobacterium wolinskyi.</title>
        <authorList>
            <person name="de Man T.J."/>
            <person name="Perry K.A."/>
            <person name="Coulliette A.D."/>
            <person name="Jensen B."/>
            <person name="Toney N.C."/>
            <person name="Limbago B.M."/>
            <person name="Noble-Wang J."/>
        </authorList>
    </citation>
    <scope>NUCLEOTIDE SEQUENCE [LARGE SCALE GENOMIC DNA]</scope>
    <source>
        <strain evidence="6 7">CDC_01</strain>
    </source>
</reference>
<dbReference type="PANTHER" id="PTHR30055">
    <property type="entry name" value="HTH-TYPE TRANSCRIPTIONAL REGULATOR RUTR"/>
    <property type="match status" value="1"/>
</dbReference>
<organism evidence="6 7">
    <name type="scientific">Mycolicibacterium wolinskyi</name>
    <dbReference type="NCBI Taxonomy" id="59750"/>
    <lineage>
        <taxon>Bacteria</taxon>
        <taxon>Bacillati</taxon>
        <taxon>Actinomycetota</taxon>
        <taxon>Actinomycetes</taxon>
        <taxon>Mycobacteriales</taxon>
        <taxon>Mycobacteriaceae</taxon>
        <taxon>Mycolicibacterium</taxon>
    </lineage>
</organism>
<protein>
    <submittedName>
        <fullName evidence="6">TetR family transcriptional regulator</fullName>
    </submittedName>
</protein>
<dbReference type="Gene3D" id="1.10.10.60">
    <property type="entry name" value="Homeodomain-like"/>
    <property type="match status" value="1"/>
</dbReference>
<dbReference type="SUPFAM" id="SSF48498">
    <property type="entry name" value="Tetracyclin repressor-like, C-terminal domain"/>
    <property type="match status" value="1"/>
</dbReference>
<dbReference type="STRING" id="59750.AWC31_34705"/>
<feature type="DNA-binding region" description="H-T-H motif" evidence="4">
    <location>
        <begin position="35"/>
        <end position="54"/>
    </location>
</feature>
<evidence type="ECO:0000256" key="1">
    <source>
        <dbReference type="ARBA" id="ARBA00023015"/>
    </source>
</evidence>
<dbReference type="PANTHER" id="PTHR30055:SF234">
    <property type="entry name" value="HTH-TYPE TRANSCRIPTIONAL REGULATOR BETI"/>
    <property type="match status" value="1"/>
</dbReference>
<dbReference type="RefSeq" id="WP_067842988.1">
    <property type="nucleotide sequence ID" value="NZ_LGTW01000001.1"/>
</dbReference>
<dbReference type="SUPFAM" id="SSF46689">
    <property type="entry name" value="Homeodomain-like"/>
    <property type="match status" value="1"/>
</dbReference>
<keyword evidence="7" id="KW-1185">Reference proteome</keyword>
<dbReference type="GO" id="GO:0000976">
    <property type="term" value="F:transcription cis-regulatory region binding"/>
    <property type="evidence" value="ECO:0007669"/>
    <property type="project" value="TreeGrafter"/>
</dbReference>
<evidence type="ECO:0000313" key="7">
    <source>
        <dbReference type="Proteomes" id="UP000070612"/>
    </source>
</evidence>
<dbReference type="GO" id="GO:0003700">
    <property type="term" value="F:DNA-binding transcription factor activity"/>
    <property type="evidence" value="ECO:0007669"/>
    <property type="project" value="TreeGrafter"/>
</dbReference>
<comment type="caution">
    <text evidence="6">The sequence shown here is derived from an EMBL/GenBank/DDBJ whole genome shotgun (WGS) entry which is preliminary data.</text>
</comment>
<sequence>MRSERAKTFTEQARRRQIIDAATEVIAESGYAQTSLARIAAHIGVAKSVVLYHFTTKAEIIEAVFVDIFERGAAVIVPAVVAETSASAKLAAYIRANIAFIAANRSTAVAMLELMAGFRDENGLRLDQAAAKAVQEHPPVGDLAALDPQTIFDDGLKSGEFRELSPVFMKHALRGALDSAAAEYARDPDYDVVGYGEQVVALFERATEP</sequence>
<evidence type="ECO:0000256" key="3">
    <source>
        <dbReference type="ARBA" id="ARBA00023163"/>
    </source>
</evidence>
<keyword evidence="1" id="KW-0805">Transcription regulation</keyword>
<dbReference type="Gene3D" id="1.10.357.10">
    <property type="entry name" value="Tetracycline Repressor, domain 2"/>
    <property type="match status" value="1"/>
</dbReference>
<dbReference type="InterPro" id="IPR009057">
    <property type="entry name" value="Homeodomain-like_sf"/>
</dbReference>
<keyword evidence="2 4" id="KW-0238">DNA-binding</keyword>
<dbReference type="InterPro" id="IPR001647">
    <property type="entry name" value="HTH_TetR"/>
</dbReference>
<dbReference type="Pfam" id="PF00440">
    <property type="entry name" value="TetR_N"/>
    <property type="match status" value="1"/>
</dbReference>
<dbReference type="EMBL" id="LGTW01000001">
    <property type="protein sequence ID" value="KWX26030.1"/>
    <property type="molecule type" value="Genomic_DNA"/>
</dbReference>
<dbReference type="InterPro" id="IPR036271">
    <property type="entry name" value="Tet_transcr_reg_TetR-rel_C_sf"/>
</dbReference>
<dbReference type="AlphaFoldDB" id="A0A132PUN5"/>
<dbReference type="Proteomes" id="UP000070612">
    <property type="component" value="Unassembled WGS sequence"/>
</dbReference>
<dbReference type="InterPro" id="IPR050109">
    <property type="entry name" value="HTH-type_TetR-like_transc_reg"/>
</dbReference>
<evidence type="ECO:0000256" key="2">
    <source>
        <dbReference type="ARBA" id="ARBA00023125"/>
    </source>
</evidence>
<feature type="domain" description="HTH tetR-type" evidence="5">
    <location>
        <begin position="12"/>
        <end position="72"/>
    </location>
</feature>
<name>A0A132PUN5_9MYCO</name>
<gene>
    <name evidence="6" type="ORF">AFM11_01925</name>
</gene>
<accession>A0A132PUN5</accession>
<dbReference type="PATRIC" id="fig|59750.3.peg.395"/>
<proteinExistence type="predicted"/>